<dbReference type="InterPro" id="IPR025202">
    <property type="entry name" value="PLD-like_dom"/>
</dbReference>
<keyword evidence="6" id="KW-0443">Lipid metabolism</keyword>
<sequence length="225" mass="26238">MLIIKFRHDIRTPIAGIPPNDYISIFGMRTHDILMGRLVTEIIYVHSKLMIIDDRMVICGSANINDRSLLGQRDSEFCVVINDREEEDGRFNGKTVRVGKFCSSWRRKLFAMQLGIQFENPKNIDITDPVSDEFYNYFRNVARKNTLIYEEVFSTVPTDRIRRFNQIAEYNDMPKMKDTDPIQAQKKLRGIQGLVVEYPLYFLDEEDYLPSINTPEGIVPTVTWT</sequence>
<evidence type="ECO:0000256" key="2">
    <source>
        <dbReference type="ARBA" id="ARBA00012027"/>
    </source>
</evidence>
<dbReference type="SMART" id="SM00155">
    <property type="entry name" value="PLDc"/>
    <property type="match status" value="1"/>
</dbReference>
<organism evidence="8 10">
    <name type="scientific">Rotaria sordida</name>
    <dbReference type="NCBI Taxonomy" id="392033"/>
    <lineage>
        <taxon>Eukaryota</taxon>
        <taxon>Metazoa</taxon>
        <taxon>Spiralia</taxon>
        <taxon>Gnathifera</taxon>
        <taxon>Rotifera</taxon>
        <taxon>Eurotatoria</taxon>
        <taxon>Bdelloidea</taxon>
        <taxon>Philodinida</taxon>
        <taxon>Philodinidae</taxon>
        <taxon>Rotaria</taxon>
    </lineage>
</organism>
<keyword evidence="5" id="KW-0442">Lipid degradation</keyword>
<dbReference type="OrthoDB" id="14911at2759"/>
<gene>
    <name evidence="9" type="ORF">OTI717_LOCUS4608</name>
    <name evidence="8" type="ORF">RFH988_LOCUS24678</name>
</gene>
<evidence type="ECO:0000256" key="6">
    <source>
        <dbReference type="ARBA" id="ARBA00023098"/>
    </source>
</evidence>
<dbReference type="Gene3D" id="3.30.870.10">
    <property type="entry name" value="Endonuclease Chain A"/>
    <property type="match status" value="1"/>
</dbReference>
<dbReference type="Proteomes" id="UP000663823">
    <property type="component" value="Unassembled WGS sequence"/>
</dbReference>
<dbReference type="PANTHER" id="PTHR18896">
    <property type="entry name" value="PHOSPHOLIPASE D"/>
    <property type="match status" value="1"/>
</dbReference>
<dbReference type="GO" id="GO:0004630">
    <property type="term" value="F:phospholipase D activity"/>
    <property type="evidence" value="ECO:0007669"/>
    <property type="project" value="UniProtKB-EC"/>
</dbReference>
<reference evidence="8" key="1">
    <citation type="submission" date="2021-02" db="EMBL/GenBank/DDBJ databases">
        <authorList>
            <person name="Nowell W R."/>
        </authorList>
    </citation>
    <scope>NUCLEOTIDE SEQUENCE</scope>
</reference>
<evidence type="ECO:0000313" key="8">
    <source>
        <dbReference type="EMBL" id="CAF1202414.1"/>
    </source>
</evidence>
<dbReference type="PROSITE" id="PS50035">
    <property type="entry name" value="PLD"/>
    <property type="match status" value="1"/>
</dbReference>
<evidence type="ECO:0000259" key="7">
    <source>
        <dbReference type="PROSITE" id="PS50035"/>
    </source>
</evidence>
<comment type="catalytic activity">
    <reaction evidence="1">
        <text>a 1,2-diacyl-sn-glycero-3-phosphocholine + H2O = a 1,2-diacyl-sn-glycero-3-phosphate + choline + H(+)</text>
        <dbReference type="Rhea" id="RHEA:14445"/>
        <dbReference type="ChEBI" id="CHEBI:15354"/>
        <dbReference type="ChEBI" id="CHEBI:15377"/>
        <dbReference type="ChEBI" id="CHEBI:15378"/>
        <dbReference type="ChEBI" id="CHEBI:57643"/>
        <dbReference type="ChEBI" id="CHEBI:58608"/>
        <dbReference type="EC" id="3.1.4.4"/>
    </reaction>
</comment>
<dbReference type="AlphaFoldDB" id="A0A814WH34"/>
<dbReference type="Proteomes" id="UP000663882">
    <property type="component" value="Unassembled WGS sequence"/>
</dbReference>
<evidence type="ECO:0000313" key="9">
    <source>
        <dbReference type="EMBL" id="CAF3557082.1"/>
    </source>
</evidence>
<evidence type="ECO:0000256" key="5">
    <source>
        <dbReference type="ARBA" id="ARBA00022963"/>
    </source>
</evidence>
<dbReference type="InterPro" id="IPR015679">
    <property type="entry name" value="PLipase_D_fam"/>
</dbReference>
<dbReference type="SUPFAM" id="SSF56024">
    <property type="entry name" value="Phospholipase D/nuclease"/>
    <property type="match status" value="1"/>
</dbReference>
<feature type="domain" description="PLD phosphodiesterase" evidence="7">
    <location>
        <begin position="41"/>
        <end position="68"/>
    </location>
</feature>
<keyword evidence="4" id="KW-0378">Hydrolase</keyword>
<evidence type="ECO:0000256" key="4">
    <source>
        <dbReference type="ARBA" id="ARBA00022801"/>
    </source>
</evidence>
<dbReference type="PANTHER" id="PTHR18896:SF76">
    <property type="entry name" value="PHOSPHOLIPASE"/>
    <property type="match status" value="1"/>
</dbReference>
<name>A0A814WH34_9BILA</name>
<dbReference type="EC" id="3.1.4.4" evidence="2"/>
<evidence type="ECO:0000256" key="3">
    <source>
        <dbReference type="ARBA" id="ARBA00022737"/>
    </source>
</evidence>
<dbReference type="EMBL" id="CAJOAX010000280">
    <property type="protein sequence ID" value="CAF3557082.1"/>
    <property type="molecule type" value="Genomic_DNA"/>
</dbReference>
<keyword evidence="3" id="KW-0677">Repeat</keyword>
<accession>A0A814WH34</accession>
<evidence type="ECO:0000313" key="10">
    <source>
        <dbReference type="Proteomes" id="UP000663882"/>
    </source>
</evidence>
<dbReference type="EMBL" id="CAJNOO010001817">
    <property type="protein sequence ID" value="CAF1202414.1"/>
    <property type="molecule type" value="Genomic_DNA"/>
</dbReference>
<proteinExistence type="predicted"/>
<dbReference type="GO" id="GO:0009395">
    <property type="term" value="P:phospholipid catabolic process"/>
    <property type="evidence" value="ECO:0007669"/>
    <property type="project" value="TreeGrafter"/>
</dbReference>
<dbReference type="Pfam" id="PF13091">
    <property type="entry name" value="PLDc_2"/>
    <property type="match status" value="1"/>
</dbReference>
<dbReference type="GO" id="GO:0060627">
    <property type="term" value="P:regulation of vesicle-mediated transport"/>
    <property type="evidence" value="ECO:0007669"/>
    <property type="project" value="TreeGrafter"/>
</dbReference>
<protein>
    <recommendedName>
        <fullName evidence="2">phospholipase D</fullName>
        <ecNumber evidence="2">3.1.4.4</ecNumber>
    </recommendedName>
</protein>
<dbReference type="InterPro" id="IPR001736">
    <property type="entry name" value="PLipase_D/transphosphatidylase"/>
</dbReference>
<comment type="caution">
    <text evidence="8">The sequence shown here is derived from an EMBL/GenBank/DDBJ whole genome shotgun (WGS) entry which is preliminary data.</text>
</comment>
<evidence type="ECO:0000256" key="1">
    <source>
        <dbReference type="ARBA" id="ARBA00000798"/>
    </source>
</evidence>